<name>A0CFY6_PARTE</name>
<evidence type="ECO:0000313" key="2">
    <source>
        <dbReference type="Proteomes" id="UP000000600"/>
    </source>
</evidence>
<dbReference type="HOGENOM" id="CLU_1900269_0_0_1"/>
<evidence type="ECO:0000313" key="1">
    <source>
        <dbReference type="EMBL" id="CAK69703.1"/>
    </source>
</evidence>
<organism evidence="1 2">
    <name type="scientific">Paramecium tetraurelia</name>
    <dbReference type="NCBI Taxonomy" id="5888"/>
    <lineage>
        <taxon>Eukaryota</taxon>
        <taxon>Sar</taxon>
        <taxon>Alveolata</taxon>
        <taxon>Ciliophora</taxon>
        <taxon>Intramacronucleata</taxon>
        <taxon>Oligohymenophorea</taxon>
        <taxon>Peniculida</taxon>
        <taxon>Parameciidae</taxon>
        <taxon>Paramecium</taxon>
    </lineage>
</organism>
<gene>
    <name evidence="1" type="ORF">GSPATT00038145001</name>
</gene>
<dbReference type="InParanoid" id="A0CFY6"/>
<proteinExistence type="predicted"/>
<reference evidence="1 2" key="1">
    <citation type="journal article" date="2006" name="Nature">
        <title>Global trends of whole-genome duplications revealed by the ciliate Paramecium tetraurelia.</title>
        <authorList>
            <consortium name="Genoscope"/>
            <person name="Aury J.-M."/>
            <person name="Jaillon O."/>
            <person name="Duret L."/>
            <person name="Noel B."/>
            <person name="Jubin C."/>
            <person name="Porcel B.M."/>
            <person name="Segurens B."/>
            <person name="Daubin V."/>
            <person name="Anthouard V."/>
            <person name="Aiach N."/>
            <person name="Arnaiz O."/>
            <person name="Billaut A."/>
            <person name="Beisson J."/>
            <person name="Blanc I."/>
            <person name="Bouhouche K."/>
            <person name="Camara F."/>
            <person name="Duharcourt S."/>
            <person name="Guigo R."/>
            <person name="Gogendeau D."/>
            <person name="Katinka M."/>
            <person name="Keller A.-M."/>
            <person name="Kissmehl R."/>
            <person name="Klotz C."/>
            <person name="Koll F."/>
            <person name="Le Moue A."/>
            <person name="Lepere C."/>
            <person name="Malinsky S."/>
            <person name="Nowacki M."/>
            <person name="Nowak J.K."/>
            <person name="Plattner H."/>
            <person name="Poulain J."/>
            <person name="Ruiz F."/>
            <person name="Serrano V."/>
            <person name="Zagulski M."/>
            <person name="Dessen P."/>
            <person name="Betermier M."/>
            <person name="Weissenbach J."/>
            <person name="Scarpelli C."/>
            <person name="Schachter V."/>
            <person name="Sperling L."/>
            <person name="Meyer E."/>
            <person name="Cohen J."/>
            <person name="Wincker P."/>
        </authorList>
    </citation>
    <scope>NUCLEOTIDE SEQUENCE [LARGE SCALE GENOMIC DNA]</scope>
    <source>
        <strain evidence="1 2">Stock d4-2</strain>
    </source>
</reference>
<keyword evidence="2" id="KW-1185">Reference proteome</keyword>
<dbReference type="KEGG" id="ptm:GSPATT00038145001"/>
<dbReference type="AlphaFoldDB" id="A0CFY6"/>
<sequence>MKIYQIINLIIKQNNKQTKYGNKNSIRTKIITEINVYFNQKQQINNKRRQILFILYKRKILIEIKTPNAFNVKNVAGNVGKNYAKVFSYASSLQLYLQLWQFGLQRIYQRDMIININELYFSIKIIWFLTQFCQ</sequence>
<dbReference type="EMBL" id="CT868072">
    <property type="protein sequence ID" value="CAK69703.1"/>
    <property type="molecule type" value="Genomic_DNA"/>
</dbReference>
<dbReference type="GeneID" id="5022886"/>
<protein>
    <submittedName>
        <fullName evidence="1">Uncharacterized protein</fullName>
    </submittedName>
</protein>
<dbReference type="Proteomes" id="UP000000600">
    <property type="component" value="Unassembled WGS sequence"/>
</dbReference>
<dbReference type="RefSeq" id="XP_001437100.1">
    <property type="nucleotide sequence ID" value="XM_001437063.1"/>
</dbReference>
<accession>A0CFY6</accession>